<protein>
    <submittedName>
        <fullName evidence="10">Zinc finger protein 22-like</fullName>
    </submittedName>
</protein>
<accession>A0A7E6FQD1</accession>
<keyword evidence="5" id="KW-0862">Zinc</keyword>
<keyword evidence="3" id="KW-0677">Repeat</keyword>
<dbReference type="GO" id="GO:0000978">
    <property type="term" value="F:RNA polymerase II cis-regulatory region sequence-specific DNA binding"/>
    <property type="evidence" value="ECO:0007669"/>
    <property type="project" value="TreeGrafter"/>
</dbReference>
<evidence type="ECO:0000256" key="2">
    <source>
        <dbReference type="ARBA" id="ARBA00022723"/>
    </source>
</evidence>
<feature type="domain" description="C2H2-type" evidence="8">
    <location>
        <begin position="17"/>
        <end position="44"/>
    </location>
</feature>
<sequence length="143" mass="16321">MNHLTKRKNPDALEKPYQCDICGKSFSQSGHLTVHKRTHTGEKPYHCDICGKPFSESKHLTRHKRTHTGEKPYHCDICGKTFSESKHLTPPILTNEMKRHAVIVALIANHGDLEISRFLKVARSFVHKIRCELEKEDGNVSPV</sequence>
<gene>
    <name evidence="10" type="primary">LOC118768103</name>
</gene>
<keyword evidence="9" id="KW-1185">Reference proteome</keyword>
<dbReference type="SMART" id="SM00355">
    <property type="entry name" value="ZnF_C2H2"/>
    <property type="match status" value="2"/>
</dbReference>
<dbReference type="Proteomes" id="UP000515154">
    <property type="component" value="Linkage group LG27"/>
</dbReference>
<dbReference type="PROSITE" id="PS00028">
    <property type="entry name" value="ZINC_FINGER_C2H2_1"/>
    <property type="match status" value="2"/>
</dbReference>
<keyword evidence="6" id="KW-0539">Nucleus</keyword>
<dbReference type="SUPFAM" id="SSF57667">
    <property type="entry name" value="beta-beta-alpha zinc fingers"/>
    <property type="match status" value="2"/>
</dbReference>
<reference evidence="10" key="1">
    <citation type="submission" date="2025-08" db="UniProtKB">
        <authorList>
            <consortium name="RefSeq"/>
        </authorList>
    </citation>
    <scope>IDENTIFICATION</scope>
</reference>
<dbReference type="FunFam" id="3.30.160.60:FF:001498">
    <property type="entry name" value="Zinc finger protein 404"/>
    <property type="match status" value="2"/>
</dbReference>
<evidence type="ECO:0000256" key="4">
    <source>
        <dbReference type="ARBA" id="ARBA00022771"/>
    </source>
</evidence>
<dbReference type="GO" id="GO:0005634">
    <property type="term" value="C:nucleus"/>
    <property type="evidence" value="ECO:0007669"/>
    <property type="project" value="UniProtKB-SubCell"/>
</dbReference>
<keyword evidence="4 7" id="KW-0863">Zinc-finger</keyword>
<proteinExistence type="predicted"/>
<dbReference type="GO" id="GO:0000981">
    <property type="term" value="F:DNA-binding transcription factor activity, RNA polymerase II-specific"/>
    <property type="evidence" value="ECO:0007669"/>
    <property type="project" value="TreeGrafter"/>
</dbReference>
<dbReference type="PRINTS" id="PR00048">
    <property type="entry name" value="ZINCFINGER"/>
</dbReference>
<evidence type="ECO:0000313" key="9">
    <source>
        <dbReference type="Proteomes" id="UP000515154"/>
    </source>
</evidence>
<feature type="domain" description="C2H2-type" evidence="8">
    <location>
        <begin position="45"/>
        <end position="72"/>
    </location>
</feature>
<dbReference type="Gene3D" id="3.30.160.60">
    <property type="entry name" value="Classic Zinc Finger"/>
    <property type="match status" value="3"/>
</dbReference>
<keyword evidence="2" id="KW-0479">Metal-binding</keyword>
<dbReference type="AlphaFoldDB" id="A0A7E6FQD1"/>
<evidence type="ECO:0000259" key="8">
    <source>
        <dbReference type="PROSITE" id="PS50157"/>
    </source>
</evidence>
<dbReference type="Pfam" id="PF00096">
    <property type="entry name" value="zf-C2H2"/>
    <property type="match status" value="3"/>
</dbReference>
<dbReference type="KEGG" id="osn:118768103"/>
<evidence type="ECO:0000313" key="10">
    <source>
        <dbReference type="RefSeq" id="XP_036369808.1"/>
    </source>
</evidence>
<comment type="subcellular location">
    <subcellularLocation>
        <location evidence="1">Nucleus</location>
    </subcellularLocation>
</comment>
<dbReference type="GO" id="GO:0008270">
    <property type="term" value="F:zinc ion binding"/>
    <property type="evidence" value="ECO:0007669"/>
    <property type="project" value="UniProtKB-KW"/>
</dbReference>
<evidence type="ECO:0000256" key="3">
    <source>
        <dbReference type="ARBA" id="ARBA00022737"/>
    </source>
</evidence>
<name>A0A7E6FQD1_9MOLL</name>
<dbReference type="PANTHER" id="PTHR23235:SF176">
    <property type="entry name" value="C2H2-TYPE DOMAIN-CONTAINING PROTEIN"/>
    <property type="match status" value="1"/>
</dbReference>
<evidence type="ECO:0000256" key="6">
    <source>
        <dbReference type="ARBA" id="ARBA00023242"/>
    </source>
</evidence>
<organism evidence="9 10">
    <name type="scientific">Octopus sinensis</name>
    <name type="common">East Asian common octopus</name>
    <dbReference type="NCBI Taxonomy" id="2607531"/>
    <lineage>
        <taxon>Eukaryota</taxon>
        <taxon>Metazoa</taxon>
        <taxon>Spiralia</taxon>
        <taxon>Lophotrochozoa</taxon>
        <taxon>Mollusca</taxon>
        <taxon>Cephalopoda</taxon>
        <taxon>Coleoidea</taxon>
        <taxon>Octopodiformes</taxon>
        <taxon>Octopoda</taxon>
        <taxon>Incirrata</taxon>
        <taxon>Octopodidae</taxon>
        <taxon>Octopus</taxon>
    </lineage>
</organism>
<dbReference type="InterPro" id="IPR013087">
    <property type="entry name" value="Znf_C2H2_type"/>
</dbReference>
<evidence type="ECO:0000256" key="5">
    <source>
        <dbReference type="ARBA" id="ARBA00022833"/>
    </source>
</evidence>
<dbReference type="PROSITE" id="PS50157">
    <property type="entry name" value="ZINC_FINGER_C2H2_2"/>
    <property type="match status" value="2"/>
</dbReference>
<dbReference type="PANTHER" id="PTHR23235">
    <property type="entry name" value="KRUEPPEL-LIKE TRANSCRIPTION FACTOR"/>
    <property type="match status" value="1"/>
</dbReference>
<evidence type="ECO:0000256" key="1">
    <source>
        <dbReference type="ARBA" id="ARBA00004123"/>
    </source>
</evidence>
<dbReference type="InterPro" id="IPR036236">
    <property type="entry name" value="Znf_C2H2_sf"/>
</dbReference>
<dbReference type="RefSeq" id="XP_036369808.1">
    <property type="nucleotide sequence ID" value="XM_036513915.1"/>
</dbReference>
<evidence type="ECO:0000256" key="7">
    <source>
        <dbReference type="PROSITE-ProRule" id="PRU00042"/>
    </source>
</evidence>
<dbReference type="FunFam" id="3.30.160.60:FF:000176">
    <property type="entry name" value="zinc finger protein 70"/>
    <property type="match status" value="1"/>
</dbReference>